<accession>C1ED98</accession>
<dbReference type="FunCoup" id="C1ED98">
    <property type="interactions" value="1117"/>
</dbReference>
<dbReference type="GO" id="GO:0006107">
    <property type="term" value="P:oxaloacetate metabolic process"/>
    <property type="evidence" value="ECO:0007669"/>
    <property type="project" value="UniProtKB-ARBA"/>
</dbReference>
<dbReference type="Gene3D" id="3.90.850.10">
    <property type="entry name" value="Fumarylacetoacetase-like, C-terminal domain"/>
    <property type="match status" value="1"/>
</dbReference>
<evidence type="ECO:0000313" key="4">
    <source>
        <dbReference type="EMBL" id="ACO65714.1"/>
    </source>
</evidence>
<dbReference type="GO" id="GO:0046872">
    <property type="term" value="F:metal ion binding"/>
    <property type="evidence" value="ECO:0007669"/>
    <property type="project" value="UniProtKB-KW"/>
</dbReference>
<proteinExistence type="inferred from homology"/>
<gene>
    <name evidence="4" type="ORF">MICPUN_97814</name>
</gene>
<name>C1ED98_MICCC</name>
<keyword evidence="5" id="KW-1185">Reference proteome</keyword>
<dbReference type="STRING" id="296587.C1ED98"/>
<keyword evidence="2" id="KW-0479">Metal-binding</keyword>
<evidence type="ECO:0000313" key="5">
    <source>
        <dbReference type="Proteomes" id="UP000002009"/>
    </source>
</evidence>
<dbReference type="GO" id="GO:0050163">
    <property type="term" value="F:oxaloacetate tautomerase activity"/>
    <property type="evidence" value="ECO:0007669"/>
    <property type="project" value="UniProtKB-ARBA"/>
</dbReference>
<dbReference type="PANTHER" id="PTHR11820">
    <property type="entry name" value="ACYLPYRUVASE"/>
    <property type="match status" value="1"/>
</dbReference>
<dbReference type="InterPro" id="IPR036663">
    <property type="entry name" value="Fumarylacetoacetase_C_sf"/>
</dbReference>
<dbReference type="OMA" id="CNKIVAP"/>
<comment type="similarity">
    <text evidence="1">Belongs to the FAH family.</text>
</comment>
<reference evidence="4 5" key="1">
    <citation type="journal article" date="2009" name="Science">
        <title>Green evolution and dynamic adaptations revealed by genomes of the marine picoeukaryotes Micromonas.</title>
        <authorList>
            <person name="Worden A.Z."/>
            <person name="Lee J.H."/>
            <person name="Mock T."/>
            <person name="Rouze P."/>
            <person name="Simmons M.P."/>
            <person name="Aerts A.L."/>
            <person name="Allen A.E."/>
            <person name="Cuvelier M.L."/>
            <person name="Derelle E."/>
            <person name="Everett M.V."/>
            <person name="Foulon E."/>
            <person name="Grimwood J."/>
            <person name="Gundlach H."/>
            <person name="Henrissat B."/>
            <person name="Napoli C."/>
            <person name="McDonald S.M."/>
            <person name="Parker M.S."/>
            <person name="Rombauts S."/>
            <person name="Salamov A."/>
            <person name="Von Dassow P."/>
            <person name="Badger J.H."/>
            <person name="Coutinho P.M."/>
            <person name="Demir E."/>
            <person name="Dubchak I."/>
            <person name="Gentemann C."/>
            <person name="Eikrem W."/>
            <person name="Gready J.E."/>
            <person name="John U."/>
            <person name="Lanier W."/>
            <person name="Lindquist E.A."/>
            <person name="Lucas S."/>
            <person name="Mayer K.F."/>
            <person name="Moreau H."/>
            <person name="Not F."/>
            <person name="Otillar R."/>
            <person name="Panaud O."/>
            <person name="Pangilinan J."/>
            <person name="Paulsen I."/>
            <person name="Piegu B."/>
            <person name="Poliakov A."/>
            <person name="Robbens S."/>
            <person name="Schmutz J."/>
            <person name="Toulza E."/>
            <person name="Wyss T."/>
            <person name="Zelensky A."/>
            <person name="Zhou K."/>
            <person name="Armbrust E.V."/>
            <person name="Bhattacharya D."/>
            <person name="Goodenough U.W."/>
            <person name="Van de Peer Y."/>
            <person name="Grigoriev I.V."/>
        </authorList>
    </citation>
    <scope>NUCLEOTIDE SEQUENCE [LARGE SCALE GENOMIC DNA]</scope>
    <source>
        <strain evidence="5">RCC299 / NOUM17</strain>
    </source>
</reference>
<dbReference type="OrthoDB" id="411064at2759"/>
<dbReference type="EMBL" id="CP001329">
    <property type="protein sequence ID" value="ACO65714.1"/>
    <property type="molecule type" value="Genomic_DNA"/>
</dbReference>
<dbReference type="SUPFAM" id="SSF56529">
    <property type="entry name" value="FAH"/>
    <property type="match status" value="1"/>
</dbReference>
<dbReference type="RefSeq" id="XP_002504456.1">
    <property type="nucleotide sequence ID" value="XM_002504410.1"/>
</dbReference>
<dbReference type="InParanoid" id="C1ED98"/>
<dbReference type="KEGG" id="mis:MICPUN_97814"/>
<dbReference type="GeneID" id="8246011"/>
<dbReference type="Proteomes" id="UP000002009">
    <property type="component" value="Chromosome 9"/>
</dbReference>
<evidence type="ECO:0000259" key="3">
    <source>
        <dbReference type="Pfam" id="PF01557"/>
    </source>
</evidence>
<dbReference type="GO" id="GO:0018773">
    <property type="term" value="F:acetylpyruvate hydrolase activity"/>
    <property type="evidence" value="ECO:0007669"/>
    <property type="project" value="TreeGrafter"/>
</dbReference>
<dbReference type="eggNOG" id="KOG1535">
    <property type="taxonomic scope" value="Eukaryota"/>
</dbReference>
<evidence type="ECO:0000256" key="2">
    <source>
        <dbReference type="ARBA" id="ARBA00022723"/>
    </source>
</evidence>
<dbReference type="PANTHER" id="PTHR11820:SF7">
    <property type="entry name" value="ACYLPYRUVASE FAHD1, MITOCHONDRIAL"/>
    <property type="match status" value="1"/>
</dbReference>
<dbReference type="Pfam" id="PF01557">
    <property type="entry name" value="FAA_hydrolase"/>
    <property type="match status" value="1"/>
</dbReference>
<protein>
    <recommendedName>
        <fullName evidence="3">Fumarylacetoacetase-like C-terminal domain-containing protein</fullName>
    </recommendedName>
</protein>
<dbReference type="FunFam" id="3.90.850.10:FF:000002">
    <property type="entry name" value="2-hydroxyhepta-2,4-diene-1,7-dioate isomerase"/>
    <property type="match status" value="1"/>
</dbReference>
<sequence length="271" mass="28672">MTQLIAALHDAGGAEGLSPVDALERERVGDPIPVSHVDLLAPIPNPPSVVCVGKNYLEHVGEVDTHMPGISKTAPPELPIIFTKAPTAVTGPGGGIVFPRHVTDQVDYEGELGVVIGKGGKAIAAEDAFDHVFGYTIVNDVTARDVQKRHQQWYLGKSFDGFAPCGPWIVPKRALVDAEGGNDPQRLLIGTVVNGERRQGSDTSKMIFDIRTLIETVSRCMTLRPGDIIATGTPAGVGAGMDPKGWLKVGDVCEVTVSGIGTLSNPVVDWE</sequence>
<dbReference type="InterPro" id="IPR011234">
    <property type="entry name" value="Fumarylacetoacetase-like_C"/>
</dbReference>
<feature type="domain" description="Fumarylacetoacetase-like C-terminal" evidence="3">
    <location>
        <begin position="49"/>
        <end position="268"/>
    </location>
</feature>
<organism evidence="4 5">
    <name type="scientific">Micromonas commoda (strain RCC299 / NOUM17 / CCMP2709)</name>
    <name type="common">Picoplanktonic green alga</name>
    <dbReference type="NCBI Taxonomy" id="296587"/>
    <lineage>
        <taxon>Eukaryota</taxon>
        <taxon>Viridiplantae</taxon>
        <taxon>Chlorophyta</taxon>
        <taxon>Mamiellophyceae</taxon>
        <taxon>Mamiellales</taxon>
        <taxon>Mamiellaceae</taxon>
        <taxon>Micromonas</taxon>
    </lineage>
</organism>
<dbReference type="AlphaFoldDB" id="C1ED98"/>
<evidence type="ECO:0000256" key="1">
    <source>
        <dbReference type="ARBA" id="ARBA00010211"/>
    </source>
</evidence>